<proteinExistence type="predicted"/>
<dbReference type="InterPro" id="IPR001544">
    <property type="entry name" value="Aminotrans_IV"/>
</dbReference>
<dbReference type="Proteomes" id="UP000289758">
    <property type="component" value="Unassembled WGS sequence"/>
</dbReference>
<dbReference type="GO" id="GO:0008483">
    <property type="term" value="F:transaminase activity"/>
    <property type="evidence" value="ECO:0007669"/>
    <property type="project" value="UniProtKB-KW"/>
</dbReference>
<keyword evidence="2" id="KW-1185">Reference proteome</keyword>
<dbReference type="Gene3D" id="3.20.10.10">
    <property type="entry name" value="D-amino Acid Aminotransferase, subunit A, domain 2"/>
    <property type="match status" value="1"/>
</dbReference>
<evidence type="ECO:0000313" key="2">
    <source>
        <dbReference type="Proteomes" id="UP000289758"/>
    </source>
</evidence>
<comment type="caution">
    <text evidence="1">The sequence shown here is derived from an EMBL/GenBank/DDBJ whole genome shotgun (WGS) entry which is preliminary data.</text>
</comment>
<dbReference type="RefSeq" id="WP_129088424.1">
    <property type="nucleotide sequence ID" value="NZ_CP053836.1"/>
</dbReference>
<name>A0A4Q1AIE9_9BACT</name>
<dbReference type="SUPFAM" id="SSF56752">
    <property type="entry name" value="D-aminoacid aminotransferase-like PLP-dependent enzymes"/>
    <property type="match status" value="1"/>
</dbReference>
<gene>
    <name evidence="1" type="ORF">CRV07_15090</name>
</gene>
<dbReference type="EMBL" id="PDKK01000023">
    <property type="protein sequence ID" value="RXK01400.1"/>
    <property type="molecule type" value="Genomic_DNA"/>
</dbReference>
<sequence>MKDNIFFETIKCEDFEVFNLFYHEQRVAKTIGMNLNLQDYIYPPSSKLYRCKVIYDESGILDVNYFVYKKREIRSFKIIIDETIEYSKKRVNREELEKLFGKKELADEIIIVKNGIVTDTSIANIAIFDGSNWLTSKNCLLQGTTRARCLQEGFLIEKDITLQMLKDAKKIALMNAMIDFDVLEDYSFLL</sequence>
<organism evidence="1 2">
    <name type="scientific">Halarcobacter ebronensis</name>
    <dbReference type="NCBI Taxonomy" id="1462615"/>
    <lineage>
        <taxon>Bacteria</taxon>
        <taxon>Pseudomonadati</taxon>
        <taxon>Campylobacterota</taxon>
        <taxon>Epsilonproteobacteria</taxon>
        <taxon>Campylobacterales</taxon>
        <taxon>Arcobacteraceae</taxon>
        <taxon>Halarcobacter</taxon>
    </lineage>
</organism>
<accession>A0A4Q1AIE9</accession>
<protein>
    <submittedName>
        <fullName evidence="1">Branched-chain amino acid aminotransferase</fullName>
    </submittedName>
</protein>
<dbReference type="AlphaFoldDB" id="A0A4Q1AIE9"/>
<dbReference type="OrthoDB" id="1148709at2"/>
<dbReference type="InterPro" id="IPR036038">
    <property type="entry name" value="Aminotransferase-like"/>
</dbReference>
<keyword evidence="1" id="KW-0032">Aminotransferase</keyword>
<dbReference type="InterPro" id="IPR043131">
    <property type="entry name" value="BCAT-like_N"/>
</dbReference>
<dbReference type="InterPro" id="IPR043132">
    <property type="entry name" value="BCAT-like_C"/>
</dbReference>
<reference evidence="1 2" key="1">
    <citation type="submission" date="2017-10" db="EMBL/GenBank/DDBJ databases">
        <title>Genomics of the genus Arcobacter.</title>
        <authorList>
            <person name="Perez-Cataluna A."/>
            <person name="Figueras M.J."/>
        </authorList>
    </citation>
    <scope>NUCLEOTIDE SEQUENCE [LARGE SCALE GENOMIC DNA]</scope>
    <source>
        <strain evidence="1 2">CECT 8441</strain>
    </source>
</reference>
<keyword evidence="1" id="KW-0808">Transferase</keyword>
<dbReference type="Gene3D" id="3.30.470.10">
    <property type="match status" value="1"/>
</dbReference>
<evidence type="ECO:0000313" key="1">
    <source>
        <dbReference type="EMBL" id="RXK01400.1"/>
    </source>
</evidence>
<dbReference type="Pfam" id="PF01063">
    <property type="entry name" value="Aminotran_4"/>
    <property type="match status" value="1"/>
</dbReference>